<gene>
    <name evidence="2" type="ORF">GSLYS_00018425001</name>
</gene>
<evidence type="ECO:0000313" key="2">
    <source>
        <dbReference type="EMBL" id="CAL1544942.1"/>
    </source>
</evidence>
<evidence type="ECO:0000256" key="1">
    <source>
        <dbReference type="SAM" id="Phobius"/>
    </source>
</evidence>
<dbReference type="InterPro" id="IPR001370">
    <property type="entry name" value="BIR_rpt"/>
</dbReference>
<dbReference type="Gene3D" id="1.10.1170.10">
    <property type="entry name" value="Inhibitor Of Apoptosis Protein (2mihbC-IAP-1), Chain A"/>
    <property type="match status" value="2"/>
</dbReference>
<dbReference type="PROSITE" id="PS50143">
    <property type="entry name" value="BIR_REPEAT_2"/>
    <property type="match status" value="2"/>
</dbReference>
<comment type="caution">
    <text evidence="2">The sequence shown here is derived from an EMBL/GenBank/DDBJ whole genome shotgun (WGS) entry which is preliminary data.</text>
</comment>
<proteinExistence type="predicted"/>
<protein>
    <submittedName>
        <fullName evidence="2">Uncharacterized protein</fullName>
    </submittedName>
</protein>
<dbReference type="Pfam" id="PF00653">
    <property type="entry name" value="BIR"/>
    <property type="match status" value="1"/>
</dbReference>
<keyword evidence="3" id="KW-1185">Reference proteome</keyword>
<name>A0AAV2IFT4_LYMST</name>
<sequence length="343" mass="39552">MDSQHLSIMLPVLFIVFLVLILKNYITHNWGLGLFFIITLDFLSRIEISTGSLVLISVVFEAILFLSQPYSKMYVNRVINCGKPNLDLNSEIYTKHKLFIVIKRSSKQNKKYHLEKIRNETSIAPEFKNFTVFPARLESVDPQEVDTEAKRLATFSTVPRNSIPSRCPYFTEFANTGLYYDRKEPCVRCSRCTSRFELHSVPGGRRDWHVRWCPFHATATSTNNTIHRTLNGGHQLTTGGRVVAVDRPEENDRDVAETVDQREAYKTFAARFDSLREQPWAREPHMAETLARFGMFYGGVGDKLCCCSCNFIITDWSEGRILVDIRELHTEFDPRCPELRPRG</sequence>
<keyword evidence="1" id="KW-1133">Transmembrane helix</keyword>
<dbReference type="Proteomes" id="UP001497497">
    <property type="component" value="Unassembled WGS sequence"/>
</dbReference>
<accession>A0AAV2IFT4</accession>
<feature type="transmembrane region" description="Helical" evidence="1">
    <location>
        <begin position="46"/>
        <end position="67"/>
    </location>
</feature>
<dbReference type="AlphaFoldDB" id="A0AAV2IFT4"/>
<reference evidence="2 3" key="1">
    <citation type="submission" date="2024-04" db="EMBL/GenBank/DDBJ databases">
        <authorList>
            <consortium name="Genoscope - CEA"/>
            <person name="William W."/>
        </authorList>
    </citation>
    <scope>NUCLEOTIDE SEQUENCE [LARGE SCALE GENOMIC DNA]</scope>
</reference>
<organism evidence="2 3">
    <name type="scientific">Lymnaea stagnalis</name>
    <name type="common">Great pond snail</name>
    <name type="synonym">Helix stagnalis</name>
    <dbReference type="NCBI Taxonomy" id="6523"/>
    <lineage>
        <taxon>Eukaryota</taxon>
        <taxon>Metazoa</taxon>
        <taxon>Spiralia</taxon>
        <taxon>Lophotrochozoa</taxon>
        <taxon>Mollusca</taxon>
        <taxon>Gastropoda</taxon>
        <taxon>Heterobranchia</taxon>
        <taxon>Euthyneura</taxon>
        <taxon>Panpulmonata</taxon>
        <taxon>Hygrophila</taxon>
        <taxon>Lymnaeoidea</taxon>
        <taxon>Lymnaeidae</taxon>
        <taxon>Lymnaea</taxon>
    </lineage>
</organism>
<evidence type="ECO:0000313" key="3">
    <source>
        <dbReference type="Proteomes" id="UP001497497"/>
    </source>
</evidence>
<keyword evidence="1" id="KW-0472">Membrane</keyword>
<keyword evidence="1" id="KW-0812">Transmembrane</keyword>
<dbReference type="EMBL" id="CAXITT010000661">
    <property type="protein sequence ID" value="CAL1544942.1"/>
    <property type="molecule type" value="Genomic_DNA"/>
</dbReference>
<dbReference type="SUPFAM" id="SSF57924">
    <property type="entry name" value="Inhibitor of apoptosis (IAP) repeat"/>
    <property type="match status" value="2"/>
</dbReference>
<feature type="transmembrane region" description="Helical" evidence="1">
    <location>
        <begin position="7"/>
        <end position="26"/>
    </location>
</feature>
<dbReference type="SMART" id="SM00238">
    <property type="entry name" value="BIR"/>
    <property type="match status" value="1"/>
</dbReference>